<dbReference type="InterPro" id="IPR014340">
    <property type="entry name" value="LptA"/>
</dbReference>
<feature type="region of interest" description="Disordered" evidence="5">
    <location>
        <begin position="188"/>
        <end position="214"/>
    </location>
</feature>
<evidence type="ECO:0000313" key="8">
    <source>
        <dbReference type="Proteomes" id="UP000886689"/>
    </source>
</evidence>
<evidence type="ECO:0000256" key="5">
    <source>
        <dbReference type="SAM" id="MobiDB-lite"/>
    </source>
</evidence>
<dbReference type="HAMAP" id="MF_01914">
    <property type="entry name" value="LPS_assembly_LptA"/>
    <property type="match status" value="1"/>
</dbReference>
<gene>
    <name evidence="4 7" type="primary">lptA</name>
    <name evidence="7" type="ORF">IPL58_06895</name>
</gene>
<dbReference type="InterPro" id="IPR005653">
    <property type="entry name" value="OstA-like_N"/>
</dbReference>
<organism evidence="7 8">
    <name type="scientific">Candidatus Proximibacter danicus</name>
    <dbReference type="NCBI Taxonomy" id="2954365"/>
    <lineage>
        <taxon>Bacteria</taxon>
        <taxon>Pseudomonadati</taxon>
        <taxon>Pseudomonadota</taxon>
        <taxon>Betaproteobacteria</taxon>
        <taxon>Candidatus Proximibacter</taxon>
    </lineage>
</organism>
<comment type="subcellular location">
    <subcellularLocation>
        <location evidence="4">Periplasm</location>
    </subcellularLocation>
</comment>
<comment type="subunit">
    <text evidence="4">Component of the lipopolysaccharide transport and assembly complex.</text>
</comment>
<dbReference type="GO" id="GO:0043165">
    <property type="term" value="P:Gram-negative-bacterium-type cell outer membrane assembly"/>
    <property type="evidence" value="ECO:0007669"/>
    <property type="project" value="UniProtKB-UniRule"/>
</dbReference>
<name>A0A9D7PSH5_9PROT</name>
<evidence type="ECO:0000256" key="2">
    <source>
        <dbReference type="ARBA" id="ARBA00022729"/>
    </source>
</evidence>
<dbReference type="GO" id="GO:0017089">
    <property type="term" value="F:glycolipid transfer activity"/>
    <property type="evidence" value="ECO:0007669"/>
    <property type="project" value="TreeGrafter"/>
</dbReference>
<dbReference type="InterPro" id="IPR052037">
    <property type="entry name" value="LPS_export_LptA"/>
</dbReference>
<evidence type="ECO:0000259" key="6">
    <source>
        <dbReference type="Pfam" id="PF03968"/>
    </source>
</evidence>
<dbReference type="GO" id="GO:0001530">
    <property type="term" value="F:lipopolysaccharide binding"/>
    <property type="evidence" value="ECO:0007669"/>
    <property type="project" value="InterPro"/>
</dbReference>
<evidence type="ECO:0000256" key="3">
    <source>
        <dbReference type="ARBA" id="ARBA00022764"/>
    </source>
</evidence>
<dbReference type="Pfam" id="PF03968">
    <property type="entry name" value="LptD_N"/>
    <property type="match status" value="1"/>
</dbReference>
<dbReference type="Proteomes" id="UP000886689">
    <property type="component" value="Unassembled WGS sequence"/>
</dbReference>
<comment type="function">
    <text evidence="4">Involved in the assembly of lipopolysaccharide (LPS). Required for the translocation of LPS from the inner membrane to the outer membrane.</text>
</comment>
<keyword evidence="1 4" id="KW-0813">Transport</keyword>
<evidence type="ECO:0000313" key="7">
    <source>
        <dbReference type="EMBL" id="MBK8523859.1"/>
    </source>
</evidence>
<dbReference type="NCBIfam" id="TIGR03002">
    <property type="entry name" value="outer_YhbN_LptA"/>
    <property type="match status" value="1"/>
</dbReference>
<dbReference type="PANTHER" id="PTHR36504:SF1">
    <property type="entry name" value="LIPOPOLYSACCHARIDE EXPORT SYSTEM PROTEIN LPTA"/>
    <property type="match status" value="1"/>
</dbReference>
<dbReference type="GO" id="GO:0030288">
    <property type="term" value="C:outer membrane-bounded periplasmic space"/>
    <property type="evidence" value="ECO:0007669"/>
    <property type="project" value="TreeGrafter"/>
</dbReference>
<protein>
    <recommendedName>
        <fullName evidence="4">Lipopolysaccharide export system protein LptA</fullName>
    </recommendedName>
</protein>
<evidence type="ECO:0000256" key="4">
    <source>
        <dbReference type="HAMAP-Rule" id="MF_01914"/>
    </source>
</evidence>
<evidence type="ECO:0000256" key="1">
    <source>
        <dbReference type="ARBA" id="ARBA00022448"/>
    </source>
</evidence>
<dbReference type="AlphaFoldDB" id="A0A9D7PSH5"/>
<feature type="chain" id="PRO_5039771912" description="Lipopolysaccharide export system protein LptA" evidence="4">
    <location>
        <begin position="37"/>
        <end position="214"/>
    </location>
</feature>
<feature type="domain" description="Organic solvent tolerance-like N-terminal" evidence="6">
    <location>
        <begin position="48"/>
        <end position="158"/>
    </location>
</feature>
<dbReference type="GO" id="GO:0009279">
    <property type="term" value="C:cell outer membrane"/>
    <property type="evidence" value="ECO:0007669"/>
    <property type="project" value="TreeGrafter"/>
</dbReference>
<keyword evidence="3 4" id="KW-0574">Periplasm</keyword>
<keyword evidence="2 4" id="KW-0732">Signal</keyword>
<dbReference type="Gene3D" id="2.60.450.10">
    <property type="entry name" value="Lipopolysaccharide (LPS) transport protein A like domain"/>
    <property type="match status" value="1"/>
</dbReference>
<feature type="signal peptide" evidence="4">
    <location>
        <begin position="1"/>
        <end position="36"/>
    </location>
</feature>
<dbReference type="PANTHER" id="PTHR36504">
    <property type="entry name" value="LIPOPOLYSACCHARIDE EXPORT SYSTEM PROTEIN LPTA"/>
    <property type="match status" value="1"/>
</dbReference>
<sequence precursor="true">MKRIVSSIVAALPIPAGLPALALTLMLAALAMPAQAERADREKPISLEADRISVDDVQKVQIFEGNVVLTQGTLVIRANRLVVTQDAEGFQKGIASGGEGGIARFKQKREGRDEYIEGQGERIEHDARNEKTEFFVRAWVRSGLDEVKGNYISYDALSEKYLVTSGVAADGKTPAKVEGGRVRAIIQPKGKADPEANKGEALTLKPAKTVPSKE</sequence>
<proteinExistence type="inferred from homology"/>
<accession>A0A9D7PSH5</accession>
<dbReference type="EMBL" id="JADJUC010000005">
    <property type="protein sequence ID" value="MBK8523859.1"/>
    <property type="molecule type" value="Genomic_DNA"/>
</dbReference>
<comment type="similarity">
    <text evidence="4">Belongs to the LptA family.</text>
</comment>
<dbReference type="GO" id="GO:0015920">
    <property type="term" value="P:lipopolysaccharide transport"/>
    <property type="evidence" value="ECO:0007669"/>
    <property type="project" value="UniProtKB-UniRule"/>
</dbReference>
<reference evidence="7" key="1">
    <citation type="submission" date="2020-10" db="EMBL/GenBank/DDBJ databases">
        <title>Connecting structure to function with the recovery of over 1000 high-quality activated sludge metagenome-assembled genomes encoding full-length rRNA genes using long-read sequencing.</title>
        <authorList>
            <person name="Singleton C.M."/>
            <person name="Petriglieri F."/>
            <person name="Kristensen J.M."/>
            <person name="Kirkegaard R.H."/>
            <person name="Michaelsen T.Y."/>
            <person name="Andersen M.H."/>
            <person name="Karst S.M."/>
            <person name="Dueholm M.S."/>
            <person name="Nielsen P.H."/>
            <person name="Albertsen M."/>
        </authorList>
    </citation>
    <scope>NUCLEOTIDE SEQUENCE</scope>
    <source>
        <strain evidence="7">Hirt_18-Q3-R61-65_BATAC.395</strain>
    </source>
</reference>
<comment type="caution">
    <text evidence="7">The sequence shown here is derived from an EMBL/GenBank/DDBJ whole genome shotgun (WGS) entry which is preliminary data.</text>
</comment>